<gene>
    <name evidence="1" type="ordered locus">Corgl_1741</name>
</gene>
<evidence type="ECO:0000313" key="2">
    <source>
        <dbReference type="Proteomes" id="UP000006851"/>
    </source>
</evidence>
<dbReference type="InterPro" id="IPR010146">
    <property type="entry name" value="CRISPR-assoc_prot_Csn2-typ"/>
</dbReference>
<dbReference type="Pfam" id="PF09711">
    <property type="entry name" value="Cas_Csn2"/>
    <property type="match status" value="1"/>
</dbReference>
<keyword evidence="2" id="KW-1185">Reference proteome</keyword>
<organism evidence="1 2">
    <name type="scientific">Coriobacterium glomerans (strain ATCC 49209 / DSM 20642 / JCM 10262 / PW2)</name>
    <dbReference type="NCBI Taxonomy" id="700015"/>
    <lineage>
        <taxon>Bacteria</taxon>
        <taxon>Bacillati</taxon>
        <taxon>Actinomycetota</taxon>
        <taxon>Coriobacteriia</taxon>
        <taxon>Coriobacteriales</taxon>
        <taxon>Coriobacteriaceae</taxon>
        <taxon>Coriobacterium</taxon>
    </lineage>
</organism>
<dbReference type="OrthoDB" id="3192260at2"/>
<protein>
    <recommendedName>
        <fullName evidence="3">CRISPR-associated protein, Csn2 family</fullName>
    </recommendedName>
</protein>
<reference evidence="2" key="1">
    <citation type="journal article" date="2013" name="Stand. Genomic Sci.">
        <title>Complete genome sequence of Coriobacterium glomerans type strain (PW2(T)) from the midgut of Pyrrhocoris apterus L. (red soldier bug).</title>
        <authorList>
            <person name="Stackebrandt E."/>
            <person name="Zeytun A."/>
            <person name="Lapidus A."/>
            <person name="Nolan M."/>
            <person name="Lucas S."/>
            <person name="Hammon N."/>
            <person name="Deshpande S."/>
            <person name="Cheng J.F."/>
            <person name="Tapia R."/>
            <person name="Goodwin L.A."/>
            <person name="Pitluck S."/>
            <person name="Liolios K."/>
            <person name="Pagani I."/>
            <person name="Ivanova N."/>
            <person name="Mavromatis K."/>
            <person name="Mikhailova N."/>
            <person name="Huntemann M."/>
            <person name="Pati A."/>
            <person name="Chen A."/>
            <person name="Palaniappan K."/>
            <person name="Chang Y.J."/>
            <person name="Land M."/>
            <person name="Hauser L."/>
            <person name="Rohde M."/>
            <person name="Pukall R."/>
            <person name="Goker M."/>
            <person name="Detter J.C."/>
            <person name="Woyke T."/>
            <person name="Bristow J."/>
            <person name="Eisen J.A."/>
            <person name="Markowitz V."/>
            <person name="Hugenholtz P."/>
            <person name="Kyrpides N.C."/>
            <person name="Klenk H.P."/>
        </authorList>
    </citation>
    <scope>NUCLEOTIDE SEQUENCE</scope>
    <source>
        <strain evidence="2">ATCC 49209 / DSM 20642 / JCM 10262 / PW2</strain>
    </source>
</reference>
<dbReference type="CDD" id="cd09644">
    <property type="entry name" value="Csn2"/>
    <property type="match status" value="1"/>
</dbReference>
<dbReference type="Proteomes" id="UP000006851">
    <property type="component" value="Chromosome"/>
</dbReference>
<dbReference type="InterPro" id="IPR038600">
    <property type="entry name" value="Csn2_sf"/>
</dbReference>
<dbReference type="HOGENOM" id="CLU_1223077_0_0_11"/>
<name>F2N988_CORGP</name>
<evidence type="ECO:0008006" key="3">
    <source>
        <dbReference type="Google" id="ProtNLM"/>
    </source>
</evidence>
<sequence length="226" mass="26102">MRIVFSGLERPIDIEPGLPTVLQVENSSLFTRLCLSLRSGEEREAIEPYVIWRGEKEIATRDALMFIGDPMLLPWDDRALMGSISKRFEKELIEDEELRRTLEDAAVALSSQVASLGLSMYGDYSFAIEWDLKRFIKAFGFGAHPNPQETFLDNLIDFLSFVLDIQCSKVMVFVNLKTFLTEIELEKLYEHVFFSKTRVLLLENKADPNRHENEIKTTIDLDFIEK</sequence>
<dbReference type="NCBIfam" id="TIGR01866">
    <property type="entry name" value="cas_Csn2"/>
    <property type="match status" value="1"/>
</dbReference>
<evidence type="ECO:0000313" key="1">
    <source>
        <dbReference type="EMBL" id="AEB07836.1"/>
    </source>
</evidence>
<dbReference type="eggNOG" id="ENOG5032CMC">
    <property type="taxonomic scope" value="Bacteria"/>
</dbReference>
<dbReference type="Gene3D" id="3.40.50.11940">
    <property type="match status" value="2"/>
</dbReference>
<dbReference type="AlphaFoldDB" id="F2N988"/>
<dbReference type="STRING" id="700015.Corgl_1741"/>
<accession>F2N988</accession>
<proteinExistence type="predicted"/>
<dbReference type="RefSeq" id="WP_013709578.1">
    <property type="nucleotide sequence ID" value="NC_015389.1"/>
</dbReference>
<dbReference type="KEGG" id="cgo:Corgl_1741"/>
<dbReference type="EMBL" id="CP002628">
    <property type="protein sequence ID" value="AEB07836.1"/>
    <property type="molecule type" value="Genomic_DNA"/>
</dbReference>